<dbReference type="Proteomes" id="UP000248349">
    <property type="component" value="Unassembled WGS sequence"/>
</dbReference>
<feature type="transmembrane region" description="Helical" evidence="1">
    <location>
        <begin position="159"/>
        <end position="182"/>
    </location>
</feature>
<organism evidence="2 3">
    <name type="scientific">Aspergillus saccharolyticus JOP 1030-1</name>
    <dbReference type="NCBI Taxonomy" id="1450539"/>
    <lineage>
        <taxon>Eukaryota</taxon>
        <taxon>Fungi</taxon>
        <taxon>Dikarya</taxon>
        <taxon>Ascomycota</taxon>
        <taxon>Pezizomycotina</taxon>
        <taxon>Eurotiomycetes</taxon>
        <taxon>Eurotiomycetidae</taxon>
        <taxon>Eurotiales</taxon>
        <taxon>Aspergillaceae</taxon>
        <taxon>Aspergillus</taxon>
        <taxon>Aspergillus subgen. Circumdati</taxon>
    </lineage>
</organism>
<evidence type="ECO:0000256" key="1">
    <source>
        <dbReference type="SAM" id="Phobius"/>
    </source>
</evidence>
<dbReference type="EMBL" id="KZ821218">
    <property type="protein sequence ID" value="PYH49866.1"/>
    <property type="molecule type" value="Genomic_DNA"/>
</dbReference>
<protein>
    <submittedName>
        <fullName evidence="2">Uncharacterized protein</fullName>
    </submittedName>
</protein>
<dbReference type="GeneID" id="37078292"/>
<gene>
    <name evidence="2" type="ORF">BP01DRAFT_378475</name>
</gene>
<dbReference type="AlphaFoldDB" id="A0A318ZQS2"/>
<feature type="transmembrane region" description="Helical" evidence="1">
    <location>
        <begin position="194"/>
        <end position="214"/>
    </location>
</feature>
<feature type="transmembrane region" description="Helical" evidence="1">
    <location>
        <begin position="68"/>
        <end position="87"/>
    </location>
</feature>
<dbReference type="InterPro" id="IPR021858">
    <property type="entry name" value="Fun_TF"/>
</dbReference>
<keyword evidence="1" id="KW-0472">Membrane</keyword>
<proteinExistence type="predicted"/>
<evidence type="ECO:0000313" key="3">
    <source>
        <dbReference type="Proteomes" id="UP000248349"/>
    </source>
</evidence>
<dbReference type="Pfam" id="PF11951">
    <property type="entry name" value="Fungal_trans_2"/>
    <property type="match status" value="1"/>
</dbReference>
<keyword evidence="1" id="KW-1133">Transmembrane helix</keyword>
<accession>A0A318ZQS2</accession>
<keyword evidence="1" id="KW-0812">Transmembrane</keyword>
<dbReference type="OrthoDB" id="5380854at2759"/>
<sequence>MLVPFASFVDPFSRSSPPLNPHMLPRDRGSYWEFIFPSANLSTIGIDLSTILMPVFITTVVPSSQQGLAGGVLVPALQLGIALVLGLTDIVRAAMIKNRVWRQVIRRLLGLVSASLVFDIIGSTFEQPKQPYQPLFSTSPRLDIFKHSESQTWTGRPSILLYVLSLANAAASSSLAMLPDLIDHISAHLRHFSAMQWAVAAVVIYVLQVLPVPFERGVSNGGRIGTLLDSVLHHFKPMEPADIHLKGILWPAFVIGAEAQTTSQRALLSNVSGDLWTLWRCHNVTNALKVLKKIWVRQAMEGSSRRWIEYDYEWG</sequence>
<reference evidence="2 3" key="1">
    <citation type="submission" date="2016-12" db="EMBL/GenBank/DDBJ databases">
        <title>The genomes of Aspergillus section Nigri reveals drivers in fungal speciation.</title>
        <authorList>
            <consortium name="DOE Joint Genome Institute"/>
            <person name="Vesth T.C."/>
            <person name="Nybo J."/>
            <person name="Theobald S."/>
            <person name="Brandl J."/>
            <person name="Frisvad J.C."/>
            <person name="Nielsen K.F."/>
            <person name="Lyhne E.K."/>
            <person name="Kogle M.E."/>
            <person name="Kuo A."/>
            <person name="Riley R."/>
            <person name="Clum A."/>
            <person name="Nolan M."/>
            <person name="Lipzen A."/>
            <person name="Salamov A."/>
            <person name="Henrissat B."/>
            <person name="Wiebenga A."/>
            <person name="De Vries R.P."/>
            <person name="Grigoriev I.V."/>
            <person name="Mortensen U.H."/>
            <person name="Andersen M.R."/>
            <person name="Baker S.E."/>
        </authorList>
    </citation>
    <scope>NUCLEOTIDE SEQUENCE [LARGE SCALE GENOMIC DNA]</scope>
    <source>
        <strain evidence="2 3">JOP 1030-1</strain>
    </source>
</reference>
<evidence type="ECO:0000313" key="2">
    <source>
        <dbReference type="EMBL" id="PYH49866.1"/>
    </source>
</evidence>
<dbReference type="RefSeq" id="XP_025435848.1">
    <property type="nucleotide sequence ID" value="XM_025577063.1"/>
</dbReference>
<name>A0A318ZQS2_9EURO</name>
<keyword evidence="3" id="KW-1185">Reference proteome</keyword>